<evidence type="ECO:0000313" key="1">
    <source>
        <dbReference type="EMBL" id="KAB7732968.1"/>
    </source>
</evidence>
<evidence type="ECO:0008006" key="3">
    <source>
        <dbReference type="Google" id="ProtNLM"/>
    </source>
</evidence>
<keyword evidence="2" id="KW-1185">Reference proteome</keyword>
<proteinExistence type="predicted"/>
<dbReference type="AlphaFoldDB" id="A0A7J5U552"/>
<dbReference type="RefSeq" id="WP_152122713.1">
    <property type="nucleotide sequence ID" value="NZ_WELI01000001.1"/>
</dbReference>
<evidence type="ECO:0000313" key="2">
    <source>
        <dbReference type="Proteomes" id="UP000488299"/>
    </source>
</evidence>
<name>A0A7J5U552_9BACT</name>
<dbReference type="Proteomes" id="UP000488299">
    <property type="component" value="Unassembled WGS sequence"/>
</dbReference>
<sequence>MEKVIETTFKQVLSNLHKVDNWETCVLVMEYYNREPGVGYKAYCTNKSGQNVDIDADVNYDFLFLYKIIEWNRENATSSNLWNKAQFSLNIKGSFEIKTWWDEEFQKKLYNED</sequence>
<reference evidence="1 2" key="1">
    <citation type="submission" date="2019-10" db="EMBL/GenBank/DDBJ databases">
        <title>Rudanella paleaurantiibacter sp. nov., isolated from sludge.</title>
        <authorList>
            <person name="Xu S.Q."/>
        </authorList>
    </citation>
    <scope>NUCLEOTIDE SEQUENCE [LARGE SCALE GENOMIC DNA]</scope>
    <source>
        <strain evidence="1 2">HX-22-17</strain>
    </source>
</reference>
<organism evidence="1 2">
    <name type="scientific">Rudanella paleaurantiibacter</name>
    <dbReference type="NCBI Taxonomy" id="2614655"/>
    <lineage>
        <taxon>Bacteria</taxon>
        <taxon>Pseudomonadati</taxon>
        <taxon>Bacteroidota</taxon>
        <taxon>Cytophagia</taxon>
        <taxon>Cytophagales</taxon>
        <taxon>Cytophagaceae</taxon>
        <taxon>Rudanella</taxon>
    </lineage>
</organism>
<protein>
    <recommendedName>
        <fullName evidence="3">DUF600 family protein</fullName>
    </recommendedName>
</protein>
<gene>
    <name evidence="1" type="ORF">F5984_03220</name>
</gene>
<dbReference type="EMBL" id="WELI01000001">
    <property type="protein sequence ID" value="KAB7732968.1"/>
    <property type="molecule type" value="Genomic_DNA"/>
</dbReference>
<comment type="caution">
    <text evidence="1">The sequence shown here is derived from an EMBL/GenBank/DDBJ whole genome shotgun (WGS) entry which is preliminary data.</text>
</comment>
<accession>A0A7J5U552</accession>